<evidence type="ECO:0000313" key="8">
    <source>
        <dbReference type="EMBL" id="MET3645234.1"/>
    </source>
</evidence>
<feature type="transmembrane region" description="Helical" evidence="6">
    <location>
        <begin position="249"/>
        <end position="271"/>
    </location>
</feature>
<evidence type="ECO:0000256" key="5">
    <source>
        <dbReference type="ARBA" id="ARBA00023136"/>
    </source>
</evidence>
<keyword evidence="5 6" id="KW-0472">Membrane</keyword>
<dbReference type="PANTHER" id="PTHR32322:SF2">
    <property type="entry name" value="EAMA DOMAIN-CONTAINING PROTEIN"/>
    <property type="match status" value="1"/>
</dbReference>
<feature type="transmembrane region" description="Helical" evidence="6">
    <location>
        <begin position="218"/>
        <end position="237"/>
    </location>
</feature>
<feature type="transmembrane region" description="Helical" evidence="6">
    <location>
        <begin position="35"/>
        <end position="54"/>
    </location>
</feature>
<name>A0ABV2JMT9_9STRE</name>
<comment type="similarity">
    <text evidence="2">Belongs to the EamA transporter family.</text>
</comment>
<dbReference type="EMBL" id="JBEPMK010000008">
    <property type="protein sequence ID" value="MET3645234.1"/>
    <property type="molecule type" value="Genomic_DNA"/>
</dbReference>
<sequence length="307" mass="33050">MKETTKGTIYTLIAGTAWGISGVSGQVLIANGISVIQITSLRLLIAGLFLLVLAQMTAPDNLKRTLRDKRALLHIFIFGMLGMAFNQLAYLVAIQHTNAGTATVLQYLCPVLVLAYTCLHNRQRPTLVEVLAILLAIGGTVLIATHGQVTSLAVTPLGLFWGIFSALTYAIYIILPVRLIREFGSLTVMGLGMLSGGLVMTFGFQTWNYSLPLTTSNLLALVGIVGIGTIFAYTVFLEGVSKVGSAKGSLLASIEPVASVFFSVLLVHELFYPMDLVGMLLILLAVMGISTKDFLLQKRQVNGERND</sequence>
<feature type="domain" description="EamA" evidence="7">
    <location>
        <begin position="157"/>
        <end position="290"/>
    </location>
</feature>
<feature type="transmembrane region" description="Helical" evidence="6">
    <location>
        <begin position="75"/>
        <end position="93"/>
    </location>
</feature>
<dbReference type="SUPFAM" id="SSF103481">
    <property type="entry name" value="Multidrug resistance efflux transporter EmrE"/>
    <property type="match status" value="2"/>
</dbReference>
<reference evidence="8 9" key="1">
    <citation type="submission" date="2024-06" db="EMBL/GenBank/DDBJ databases">
        <title>Genomic Encyclopedia of Type Strains, Phase IV (KMG-IV): sequencing the most valuable type-strain genomes for metagenomic binning, comparative biology and taxonomic classification.</title>
        <authorList>
            <person name="Goeker M."/>
        </authorList>
    </citation>
    <scope>NUCLEOTIDE SEQUENCE [LARGE SCALE GENOMIC DNA]</scope>
    <source>
        <strain evidence="8 9">DSM 15349</strain>
    </source>
</reference>
<keyword evidence="3 6" id="KW-0812">Transmembrane</keyword>
<dbReference type="InterPro" id="IPR037185">
    <property type="entry name" value="EmrE-like"/>
</dbReference>
<feature type="transmembrane region" description="Helical" evidence="6">
    <location>
        <begin position="277"/>
        <end position="295"/>
    </location>
</feature>
<evidence type="ECO:0000256" key="6">
    <source>
        <dbReference type="SAM" id="Phobius"/>
    </source>
</evidence>
<accession>A0ABV2JMT9</accession>
<comment type="subcellular location">
    <subcellularLocation>
        <location evidence="1">Endomembrane system</location>
        <topology evidence="1">Multi-pass membrane protein</topology>
    </subcellularLocation>
</comment>
<evidence type="ECO:0000259" key="7">
    <source>
        <dbReference type="Pfam" id="PF00892"/>
    </source>
</evidence>
<feature type="transmembrane region" description="Helical" evidence="6">
    <location>
        <begin position="187"/>
        <end position="206"/>
    </location>
</feature>
<feature type="transmembrane region" description="Helical" evidence="6">
    <location>
        <begin position="99"/>
        <end position="119"/>
    </location>
</feature>
<evidence type="ECO:0000313" key="9">
    <source>
        <dbReference type="Proteomes" id="UP001549055"/>
    </source>
</evidence>
<evidence type="ECO:0000256" key="3">
    <source>
        <dbReference type="ARBA" id="ARBA00022692"/>
    </source>
</evidence>
<gene>
    <name evidence="8" type="ORF">ABID27_001883</name>
</gene>
<keyword evidence="9" id="KW-1185">Reference proteome</keyword>
<feature type="transmembrane region" description="Helical" evidence="6">
    <location>
        <begin position="7"/>
        <end position="29"/>
    </location>
</feature>
<dbReference type="Pfam" id="PF00892">
    <property type="entry name" value="EamA"/>
    <property type="match status" value="2"/>
</dbReference>
<dbReference type="RefSeq" id="WP_354281746.1">
    <property type="nucleotide sequence ID" value="NZ_JBEPMK010000008.1"/>
</dbReference>
<proteinExistence type="inferred from homology"/>
<dbReference type="InterPro" id="IPR000620">
    <property type="entry name" value="EamA_dom"/>
</dbReference>
<feature type="transmembrane region" description="Helical" evidence="6">
    <location>
        <begin position="126"/>
        <end position="145"/>
    </location>
</feature>
<comment type="caution">
    <text evidence="8">The sequence shown here is derived from an EMBL/GenBank/DDBJ whole genome shotgun (WGS) entry which is preliminary data.</text>
</comment>
<feature type="transmembrane region" description="Helical" evidence="6">
    <location>
        <begin position="157"/>
        <end position="175"/>
    </location>
</feature>
<evidence type="ECO:0000256" key="1">
    <source>
        <dbReference type="ARBA" id="ARBA00004127"/>
    </source>
</evidence>
<organism evidence="8 9">
    <name type="scientific">Streptococcus gallinaceus</name>
    <dbReference type="NCBI Taxonomy" id="165758"/>
    <lineage>
        <taxon>Bacteria</taxon>
        <taxon>Bacillati</taxon>
        <taxon>Bacillota</taxon>
        <taxon>Bacilli</taxon>
        <taxon>Lactobacillales</taxon>
        <taxon>Streptococcaceae</taxon>
        <taxon>Streptococcus</taxon>
    </lineage>
</organism>
<evidence type="ECO:0000256" key="2">
    <source>
        <dbReference type="ARBA" id="ARBA00007362"/>
    </source>
</evidence>
<keyword evidence="4 6" id="KW-1133">Transmembrane helix</keyword>
<evidence type="ECO:0000256" key="4">
    <source>
        <dbReference type="ARBA" id="ARBA00022989"/>
    </source>
</evidence>
<feature type="domain" description="EamA" evidence="7">
    <location>
        <begin position="6"/>
        <end position="144"/>
    </location>
</feature>
<dbReference type="PANTHER" id="PTHR32322">
    <property type="entry name" value="INNER MEMBRANE TRANSPORTER"/>
    <property type="match status" value="1"/>
</dbReference>
<dbReference type="InterPro" id="IPR050638">
    <property type="entry name" value="AA-Vitamin_Transporters"/>
</dbReference>
<dbReference type="Proteomes" id="UP001549055">
    <property type="component" value="Unassembled WGS sequence"/>
</dbReference>
<protein>
    <submittedName>
        <fullName evidence="8">Drug/metabolite transporter (DMT)-like permease</fullName>
    </submittedName>
</protein>